<organism evidence="1 2">
    <name type="scientific">Heracleum sosnowskyi</name>
    <dbReference type="NCBI Taxonomy" id="360622"/>
    <lineage>
        <taxon>Eukaryota</taxon>
        <taxon>Viridiplantae</taxon>
        <taxon>Streptophyta</taxon>
        <taxon>Embryophyta</taxon>
        <taxon>Tracheophyta</taxon>
        <taxon>Spermatophyta</taxon>
        <taxon>Magnoliopsida</taxon>
        <taxon>eudicotyledons</taxon>
        <taxon>Gunneridae</taxon>
        <taxon>Pentapetalae</taxon>
        <taxon>asterids</taxon>
        <taxon>campanulids</taxon>
        <taxon>Apiales</taxon>
        <taxon>Apiaceae</taxon>
        <taxon>Apioideae</taxon>
        <taxon>apioid superclade</taxon>
        <taxon>Tordylieae</taxon>
        <taxon>Tordyliinae</taxon>
        <taxon>Heracleum</taxon>
    </lineage>
</organism>
<dbReference type="AlphaFoldDB" id="A0AAD8IW19"/>
<reference evidence="1" key="2">
    <citation type="submission" date="2023-05" db="EMBL/GenBank/DDBJ databases">
        <authorList>
            <person name="Schelkunov M.I."/>
        </authorList>
    </citation>
    <scope>NUCLEOTIDE SEQUENCE</scope>
    <source>
        <strain evidence="1">Hsosn_3</strain>
        <tissue evidence="1">Leaf</tissue>
    </source>
</reference>
<comment type="caution">
    <text evidence="1">The sequence shown here is derived from an EMBL/GenBank/DDBJ whole genome shotgun (WGS) entry which is preliminary data.</text>
</comment>
<dbReference type="Proteomes" id="UP001237642">
    <property type="component" value="Unassembled WGS sequence"/>
</dbReference>
<accession>A0AAD8IW19</accession>
<name>A0AAD8IW19_9APIA</name>
<sequence>MAKYFENVLSVPFGDASVGQLKSMPLSEIAANEEHFRGLIDWVESHRPREQCARSIQPYLVTQRRLLWSSPRPDIFRSPKWTLVGAAPHLCLFSFLGAAPLDLLCQCPML</sequence>
<evidence type="ECO:0000313" key="1">
    <source>
        <dbReference type="EMBL" id="KAK1392264.1"/>
    </source>
</evidence>
<gene>
    <name evidence="1" type="ORF">POM88_011320</name>
</gene>
<dbReference type="EMBL" id="JAUIZM010000003">
    <property type="protein sequence ID" value="KAK1392264.1"/>
    <property type="molecule type" value="Genomic_DNA"/>
</dbReference>
<protein>
    <submittedName>
        <fullName evidence="1">Uncharacterized protein</fullName>
    </submittedName>
</protein>
<evidence type="ECO:0000313" key="2">
    <source>
        <dbReference type="Proteomes" id="UP001237642"/>
    </source>
</evidence>
<keyword evidence="2" id="KW-1185">Reference proteome</keyword>
<proteinExistence type="predicted"/>
<reference evidence="1" key="1">
    <citation type="submission" date="2023-02" db="EMBL/GenBank/DDBJ databases">
        <title>Genome of toxic invasive species Heracleum sosnowskyi carries increased number of genes despite the absence of recent whole-genome duplications.</title>
        <authorList>
            <person name="Schelkunov M."/>
            <person name="Shtratnikova V."/>
            <person name="Makarenko M."/>
            <person name="Klepikova A."/>
            <person name="Omelchenko D."/>
            <person name="Novikova G."/>
            <person name="Obukhova E."/>
            <person name="Bogdanov V."/>
            <person name="Penin A."/>
            <person name="Logacheva M."/>
        </authorList>
    </citation>
    <scope>NUCLEOTIDE SEQUENCE</scope>
    <source>
        <strain evidence="1">Hsosn_3</strain>
        <tissue evidence="1">Leaf</tissue>
    </source>
</reference>